<comment type="cofactor">
    <cofactor evidence="1 7">
        <name>Ca(2+)</name>
        <dbReference type="ChEBI" id="CHEBI:29108"/>
    </cofactor>
</comment>
<feature type="active site" description="Proton donor" evidence="6">
    <location>
        <position position="183"/>
    </location>
</feature>
<dbReference type="Gene3D" id="1.50.10.10">
    <property type="match status" value="1"/>
</dbReference>
<dbReference type="InterPro" id="IPR012341">
    <property type="entry name" value="6hp_glycosidase-like_sf"/>
</dbReference>
<feature type="binding site" evidence="7">
    <location>
        <position position="594"/>
    </location>
    <ligand>
        <name>Ca(2+)</name>
        <dbReference type="ChEBI" id="CHEBI:29108"/>
    </ligand>
</feature>
<evidence type="ECO:0000256" key="8">
    <source>
        <dbReference type="PIRSR" id="PIRSR601382-3"/>
    </source>
</evidence>
<dbReference type="InterPro" id="IPR036026">
    <property type="entry name" value="Seven-hairpin_glycosidases"/>
</dbReference>
<dbReference type="FunFam" id="1.50.10.10:FF:000037">
    <property type="entry name" value="alpha-1,2-Mannosidase"/>
    <property type="match status" value="1"/>
</dbReference>
<feature type="active site" description="Proton donor" evidence="6">
    <location>
        <position position="436"/>
    </location>
</feature>
<feature type="active site" evidence="6">
    <location>
        <position position="504"/>
    </location>
</feature>
<protein>
    <recommendedName>
        <fullName evidence="9">alpha-1,2-Mannosidase</fullName>
        <ecNumber evidence="9">3.2.1.-</ecNumber>
    </recommendedName>
</protein>
<reference evidence="11 12" key="1">
    <citation type="journal article" date="2018" name="New Phytol.">
        <title>Comparative genomics and transcriptomics depict ericoid mycorrhizal fungi as versatile saprotrophs and plant mutualists.</title>
        <authorList>
            <person name="Martino E."/>
            <person name="Morin E."/>
            <person name="Grelet G.A."/>
            <person name="Kuo A."/>
            <person name="Kohler A."/>
            <person name="Daghino S."/>
            <person name="Barry K.W."/>
            <person name="Cichocki N."/>
            <person name="Clum A."/>
            <person name="Dockter R.B."/>
            <person name="Hainaut M."/>
            <person name="Kuo R.C."/>
            <person name="LaButti K."/>
            <person name="Lindahl B.D."/>
            <person name="Lindquist E.A."/>
            <person name="Lipzen A."/>
            <person name="Khouja H.R."/>
            <person name="Magnuson J."/>
            <person name="Murat C."/>
            <person name="Ohm R.A."/>
            <person name="Singer S.W."/>
            <person name="Spatafora J.W."/>
            <person name="Wang M."/>
            <person name="Veneault-Fourrey C."/>
            <person name="Henrissat B."/>
            <person name="Grigoriev I.V."/>
            <person name="Martin F.M."/>
            <person name="Perotto S."/>
        </authorList>
    </citation>
    <scope>NUCLEOTIDE SEQUENCE [LARGE SCALE GENOMIC DNA]</scope>
    <source>
        <strain evidence="11 12">ATCC 22711</strain>
    </source>
</reference>
<dbReference type="RefSeq" id="XP_024718643.1">
    <property type="nucleotide sequence ID" value="XM_024861984.1"/>
</dbReference>
<name>A0A2T3AVF1_AMORE</name>
<proteinExistence type="inferred from homology"/>
<evidence type="ECO:0000256" key="5">
    <source>
        <dbReference type="ARBA" id="ARBA00023157"/>
    </source>
</evidence>
<evidence type="ECO:0000256" key="9">
    <source>
        <dbReference type="RuleBase" id="RU361193"/>
    </source>
</evidence>
<dbReference type="UniPathway" id="UPA00378"/>
<evidence type="ECO:0000313" key="12">
    <source>
        <dbReference type="Proteomes" id="UP000241818"/>
    </source>
</evidence>
<evidence type="ECO:0000256" key="7">
    <source>
        <dbReference type="PIRSR" id="PIRSR601382-2"/>
    </source>
</evidence>
<dbReference type="InParanoid" id="A0A2T3AVF1"/>
<feature type="transmembrane region" description="Helical" evidence="10">
    <location>
        <begin position="7"/>
        <end position="25"/>
    </location>
</feature>
<keyword evidence="10" id="KW-0472">Membrane</keyword>
<accession>A0A2T3AVF1</accession>
<dbReference type="GO" id="GO:0005783">
    <property type="term" value="C:endoplasmic reticulum"/>
    <property type="evidence" value="ECO:0007669"/>
    <property type="project" value="TreeGrafter"/>
</dbReference>
<evidence type="ECO:0000313" key="11">
    <source>
        <dbReference type="EMBL" id="PSS12645.1"/>
    </source>
</evidence>
<evidence type="ECO:0000256" key="3">
    <source>
        <dbReference type="ARBA" id="ARBA00007658"/>
    </source>
</evidence>
<gene>
    <name evidence="11" type="ORF">M430DRAFT_126352</name>
</gene>
<dbReference type="OrthoDB" id="8118055at2759"/>
<dbReference type="InterPro" id="IPR050749">
    <property type="entry name" value="Glycosyl_Hydrolase_47"/>
</dbReference>
<dbReference type="Pfam" id="PF01532">
    <property type="entry name" value="Glyco_hydro_47"/>
    <property type="match status" value="1"/>
</dbReference>
<evidence type="ECO:0000256" key="10">
    <source>
        <dbReference type="SAM" id="Phobius"/>
    </source>
</evidence>
<dbReference type="GO" id="GO:0005975">
    <property type="term" value="P:carbohydrate metabolic process"/>
    <property type="evidence" value="ECO:0007669"/>
    <property type="project" value="InterPro"/>
</dbReference>
<dbReference type="AlphaFoldDB" id="A0A2T3AVF1"/>
<dbReference type="EMBL" id="KZ679015">
    <property type="protein sequence ID" value="PSS12645.1"/>
    <property type="molecule type" value="Genomic_DNA"/>
</dbReference>
<dbReference type="GO" id="GO:0004571">
    <property type="term" value="F:mannosyl-oligosaccharide 1,2-alpha-mannosidase activity"/>
    <property type="evidence" value="ECO:0007669"/>
    <property type="project" value="InterPro"/>
</dbReference>
<dbReference type="GO" id="GO:0016020">
    <property type="term" value="C:membrane"/>
    <property type="evidence" value="ECO:0007669"/>
    <property type="project" value="InterPro"/>
</dbReference>
<dbReference type="STRING" id="857342.A0A2T3AVF1"/>
<dbReference type="InterPro" id="IPR001382">
    <property type="entry name" value="Glyco_hydro_47"/>
</dbReference>
<keyword evidence="10" id="KW-0812">Transmembrane</keyword>
<keyword evidence="10" id="KW-1133">Transmembrane helix</keyword>
<keyword evidence="7" id="KW-0106">Calcium</keyword>
<feature type="disulfide bond" evidence="8">
    <location>
        <begin position="393"/>
        <end position="422"/>
    </location>
</feature>
<dbReference type="Proteomes" id="UP000241818">
    <property type="component" value="Unassembled WGS sequence"/>
</dbReference>
<comment type="similarity">
    <text evidence="3 9">Belongs to the glycosyl hydrolase 47 family.</text>
</comment>
<dbReference type="EC" id="3.2.1.-" evidence="9"/>
<dbReference type="PRINTS" id="PR00747">
    <property type="entry name" value="GLYHDRLASE47"/>
</dbReference>
<dbReference type="GO" id="GO:0036503">
    <property type="term" value="P:ERAD pathway"/>
    <property type="evidence" value="ECO:0007669"/>
    <property type="project" value="UniProtKB-ARBA"/>
</dbReference>
<sequence length="603" mass="68896">MPRIRRWRVVALTLAFIATSLYYLANHRNTWNYGYTSYISPPRPAPTVAPDGQIHWEKLPERYPVSSLIPLPTGAPRKIPTVQAAQPEENDAQRAERLERRAAVKESFAHSWKGYKQHAWLRDEVAPISGRWKDTFGGWAATLVDSLDSLWIMDMRDEFEAAVAAIEKIDFSTTETRDINVFETTIRYMGGFLAAYDISEGKYPALLSKAVEVGELLMSCFDTPNRMPIARWDWKKYTEGVAQKAPSRVLVSEIGSLSLEFTRLSQLTGDPKYYDAIQRIADEFEKSQKLTKLPGMWPVVVDAQKPSFKDDNFFTLGGMSDSLYEYFPKQYLILGGLLAQPKTLYENFIEVAKEYLFFRIYNPQNEPITVSGDVRVRGNGEPGLNPQGQHLTCFTGGMVGLASKIFNRPHELSLAEELTAGCVWAYDSSANGIAPEIFSVIPCPKNDCTWSEKLWHDKLNEKYPNHTAITVEMRTENAERVIKERRLTPGMIAIEDRRYILRPEAIESVFIMYRITGDRKWQDAAWRMFQQIEKVSRTDIAASAIADITVGPDEVSAQKMDSMESFWLAETLKYFYLCFEDFEIVSLDEFVLNTEAHPLRRPK</sequence>
<dbReference type="GeneID" id="36570065"/>
<organism evidence="11 12">
    <name type="scientific">Amorphotheca resinae ATCC 22711</name>
    <dbReference type="NCBI Taxonomy" id="857342"/>
    <lineage>
        <taxon>Eukaryota</taxon>
        <taxon>Fungi</taxon>
        <taxon>Dikarya</taxon>
        <taxon>Ascomycota</taxon>
        <taxon>Pezizomycotina</taxon>
        <taxon>Leotiomycetes</taxon>
        <taxon>Helotiales</taxon>
        <taxon>Amorphothecaceae</taxon>
        <taxon>Amorphotheca</taxon>
    </lineage>
</organism>
<comment type="pathway">
    <text evidence="2">Protein modification; protein glycosylation.</text>
</comment>
<keyword evidence="7" id="KW-0479">Metal-binding</keyword>
<dbReference type="PANTHER" id="PTHR11742:SF49">
    <property type="entry name" value="ALPHA-1,2-MANNOSIDASE"/>
    <property type="match status" value="1"/>
</dbReference>
<keyword evidence="5 8" id="KW-1015">Disulfide bond</keyword>
<evidence type="ECO:0000256" key="4">
    <source>
        <dbReference type="ARBA" id="ARBA00022801"/>
    </source>
</evidence>
<feature type="active site" evidence="6">
    <location>
        <position position="321"/>
    </location>
</feature>
<keyword evidence="4 9" id="KW-0378">Hydrolase</keyword>
<dbReference type="PANTHER" id="PTHR11742">
    <property type="entry name" value="MANNOSYL-OLIGOSACCHARIDE ALPHA-1,2-MANNOSIDASE-RELATED"/>
    <property type="match status" value="1"/>
</dbReference>
<keyword evidence="12" id="KW-1185">Reference proteome</keyword>
<dbReference type="SUPFAM" id="SSF48225">
    <property type="entry name" value="Seven-hairpin glycosidases"/>
    <property type="match status" value="1"/>
</dbReference>
<evidence type="ECO:0000256" key="6">
    <source>
        <dbReference type="PIRSR" id="PIRSR601382-1"/>
    </source>
</evidence>
<evidence type="ECO:0000256" key="2">
    <source>
        <dbReference type="ARBA" id="ARBA00004922"/>
    </source>
</evidence>
<dbReference type="GO" id="GO:0005509">
    <property type="term" value="F:calcium ion binding"/>
    <property type="evidence" value="ECO:0007669"/>
    <property type="project" value="InterPro"/>
</dbReference>
<evidence type="ECO:0000256" key="1">
    <source>
        <dbReference type="ARBA" id="ARBA00001913"/>
    </source>
</evidence>
<keyword evidence="9" id="KW-0326">Glycosidase</keyword>